<keyword evidence="4" id="KW-1185">Reference proteome</keyword>
<feature type="domain" description="NTF2 fold" evidence="2">
    <location>
        <begin position="78"/>
        <end position="142"/>
    </location>
</feature>
<reference evidence="3 4" key="1">
    <citation type="journal article" date="2022" name="Int. J. Syst. Evol. Microbiol.">
        <title>Prevotella herbatica sp. nov., a plant polysaccharide-decomposing anaerobic bacterium isolated from a methanogenic reactor.</title>
        <authorList>
            <person name="Uek A."/>
            <person name="Tonouchi A."/>
            <person name="Kaku N."/>
            <person name="Ueki K."/>
        </authorList>
    </citation>
    <scope>NUCLEOTIDE SEQUENCE [LARGE SCALE GENOMIC DNA]</scope>
    <source>
        <strain evidence="3 4">WR041</strain>
    </source>
</reference>
<sequence>MMKTKSLFVKVPIFLMILVCGIVIGKFLPSTKPEAPKIKKYDYVGKIKTGFPPEKLQYHHFTSIKDVNKFGVVPDAATAYIIAKAILRATYGREDNIDYSIPCTIQLQDGDVWSVDAACSRAMFTKCYNIAIDKRDGHIVNLSAEI</sequence>
<evidence type="ECO:0000313" key="4">
    <source>
        <dbReference type="Proteomes" id="UP001319045"/>
    </source>
</evidence>
<keyword evidence="1" id="KW-0472">Membrane</keyword>
<dbReference type="RefSeq" id="WP_207154673.1">
    <property type="nucleotide sequence ID" value="NZ_AP024484.1"/>
</dbReference>
<gene>
    <name evidence="3" type="ORF">prwr041_03970</name>
</gene>
<keyword evidence="1" id="KW-1133">Transmembrane helix</keyword>
<dbReference type="Proteomes" id="UP001319045">
    <property type="component" value="Chromosome"/>
</dbReference>
<name>A0ABM7NVH4_9BACT</name>
<dbReference type="Pfam" id="PF15631">
    <property type="entry name" value="Imm-NTF2-2"/>
    <property type="match status" value="1"/>
</dbReference>
<evidence type="ECO:0000259" key="2">
    <source>
        <dbReference type="Pfam" id="PF15631"/>
    </source>
</evidence>
<evidence type="ECO:0000256" key="1">
    <source>
        <dbReference type="SAM" id="Phobius"/>
    </source>
</evidence>
<accession>A0ABM7NVH4</accession>
<dbReference type="EMBL" id="AP024484">
    <property type="protein sequence ID" value="BCS84504.1"/>
    <property type="molecule type" value="Genomic_DNA"/>
</dbReference>
<keyword evidence="1" id="KW-0812">Transmembrane</keyword>
<proteinExistence type="predicted"/>
<evidence type="ECO:0000313" key="3">
    <source>
        <dbReference type="EMBL" id="BCS84504.1"/>
    </source>
</evidence>
<organism evidence="3 4">
    <name type="scientific">Prevotella herbatica</name>
    <dbReference type="NCBI Taxonomy" id="2801997"/>
    <lineage>
        <taxon>Bacteria</taxon>
        <taxon>Pseudomonadati</taxon>
        <taxon>Bacteroidota</taxon>
        <taxon>Bacteroidia</taxon>
        <taxon>Bacteroidales</taxon>
        <taxon>Prevotellaceae</taxon>
        <taxon>Prevotella</taxon>
    </lineage>
</organism>
<dbReference type="InterPro" id="IPR028921">
    <property type="entry name" value="NTF2_fold_dom"/>
</dbReference>
<feature type="transmembrane region" description="Helical" evidence="1">
    <location>
        <begin position="7"/>
        <end position="28"/>
    </location>
</feature>
<protein>
    <recommendedName>
        <fullName evidence="2">NTF2 fold domain-containing protein</fullName>
    </recommendedName>
</protein>